<dbReference type="AlphaFoldDB" id="A0A2Z7DDD1"/>
<accession>A0A2Z7DDD1</accession>
<evidence type="ECO:0000313" key="2">
    <source>
        <dbReference type="EMBL" id="KZV56836.1"/>
    </source>
</evidence>
<organism evidence="2 3">
    <name type="scientific">Dorcoceras hygrometricum</name>
    <dbReference type="NCBI Taxonomy" id="472368"/>
    <lineage>
        <taxon>Eukaryota</taxon>
        <taxon>Viridiplantae</taxon>
        <taxon>Streptophyta</taxon>
        <taxon>Embryophyta</taxon>
        <taxon>Tracheophyta</taxon>
        <taxon>Spermatophyta</taxon>
        <taxon>Magnoliopsida</taxon>
        <taxon>eudicotyledons</taxon>
        <taxon>Gunneridae</taxon>
        <taxon>Pentapetalae</taxon>
        <taxon>asterids</taxon>
        <taxon>lamiids</taxon>
        <taxon>Lamiales</taxon>
        <taxon>Gesneriaceae</taxon>
        <taxon>Didymocarpoideae</taxon>
        <taxon>Trichosporeae</taxon>
        <taxon>Loxocarpinae</taxon>
        <taxon>Dorcoceras</taxon>
    </lineage>
</organism>
<dbReference type="OrthoDB" id="1227218at2759"/>
<dbReference type="Proteomes" id="UP000250235">
    <property type="component" value="Unassembled WGS sequence"/>
</dbReference>
<feature type="compositionally biased region" description="Basic and acidic residues" evidence="1">
    <location>
        <begin position="628"/>
        <end position="637"/>
    </location>
</feature>
<name>A0A2Z7DDD1_9LAMI</name>
<gene>
    <name evidence="2" type="ORF">F511_20076</name>
</gene>
<dbReference type="EMBL" id="KQ987767">
    <property type="protein sequence ID" value="KZV56836.1"/>
    <property type="molecule type" value="Genomic_DNA"/>
</dbReference>
<feature type="region of interest" description="Disordered" evidence="1">
    <location>
        <begin position="625"/>
        <end position="712"/>
    </location>
</feature>
<proteinExistence type="predicted"/>
<evidence type="ECO:0008006" key="4">
    <source>
        <dbReference type="Google" id="ProtNLM"/>
    </source>
</evidence>
<protein>
    <recommendedName>
        <fullName evidence="4">Dystroglycan-like</fullName>
    </recommendedName>
</protein>
<reference evidence="2 3" key="1">
    <citation type="journal article" date="2015" name="Proc. Natl. Acad. Sci. U.S.A.">
        <title>The resurrection genome of Boea hygrometrica: A blueprint for survival of dehydration.</title>
        <authorList>
            <person name="Xiao L."/>
            <person name="Yang G."/>
            <person name="Zhang L."/>
            <person name="Yang X."/>
            <person name="Zhao S."/>
            <person name="Ji Z."/>
            <person name="Zhou Q."/>
            <person name="Hu M."/>
            <person name="Wang Y."/>
            <person name="Chen M."/>
            <person name="Xu Y."/>
            <person name="Jin H."/>
            <person name="Xiao X."/>
            <person name="Hu G."/>
            <person name="Bao F."/>
            <person name="Hu Y."/>
            <person name="Wan P."/>
            <person name="Li L."/>
            <person name="Deng X."/>
            <person name="Kuang T."/>
            <person name="Xiang C."/>
            <person name="Zhu J.K."/>
            <person name="Oliver M.J."/>
            <person name="He Y."/>
        </authorList>
    </citation>
    <scope>NUCLEOTIDE SEQUENCE [LARGE SCALE GENOMIC DNA]</scope>
    <source>
        <strain evidence="3">cv. XS01</strain>
    </source>
</reference>
<evidence type="ECO:0000313" key="3">
    <source>
        <dbReference type="Proteomes" id="UP000250235"/>
    </source>
</evidence>
<sequence length="712" mass="77897">MASSFYTNTLHVDFESVLAMDNPGMVSVFNALVASGLEGFLGCPAVLYEAALVDFFENGSVRDGLVVSTVNGVPVEIAEQLFAEAFELPVDGLSELSEIPKDKVFDARSLVSLTGEPVSTSGKKSQMKIEYRLLCDIMAKTISVKAGSFNAITTEKFLMLTAIVCGVRINWTSVLFNIFKKMVTPGTKQAKGFAIQVSLLLENILNLELDESSEFPSSKILTERTIHRYIVLNDKVGAEEAADAPKVKKVPVQMAVPKKRPVAAAIGEPVLKKKRTMKNKSGSSQANLEIVAVAQEAVPIQIIESIPTAPADDEMEEQQMMRLLLKMLNNQPQRLRLLLSNQLTTLLMIADTAQMGPDAEDHGVGAPDVEDQPAGTTVGEKQWFDLPYEDIFAQMDADRPVVTPSDTDEEMETIGAGTGVGDQQLHSFVTADSRTDAAADYFVEEPEEVEMSDDDQSVDERNDADEAMSLEDILLSISVDVPLLSAGVDITKIILGKDIKIPGVDERTWYLATAATPDLTEALAQLRASIEQIRDRVDDAKLKDTLLLHLHGIEQRFTIRLDDQDRVLGALLDVRRVVKELDAKVTYLDGQVAATRNYFLEFRATAQESLNHITDQLSELVNYINRGGNDKKGEDSSSRGPQPPPDYQGRGSGNTDGDSIRTTDIVDRFPSIVYREGPSRGRNGGRRSSGSKRKYSSSAGGPLRRSFEDCLG</sequence>
<feature type="compositionally biased region" description="Basic and acidic residues" evidence="1">
    <location>
        <begin position="658"/>
        <end position="667"/>
    </location>
</feature>
<evidence type="ECO:0000256" key="1">
    <source>
        <dbReference type="SAM" id="MobiDB-lite"/>
    </source>
</evidence>
<feature type="compositionally biased region" description="Basic residues" evidence="1">
    <location>
        <begin position="683"/>
        <end position="695"/>
    </location>
</feature>
<keyword evidence="3" id="KW-1185">Reference proteome</keyword>